<dbReference type="SMART" id="SM00354">
    <property type="entry name" value="HTH_LACI"/>
    <property type="match status" value="1"/>
</dbReference>
<feature type="domain" description="HTH lacI-type" evidence="4">
    <location>
        <begin position="35"/>
        <end position="89"/>
    </location>
</feature>
<dbReference type="InterPro" id="IPR046335">
    <property type="entry name" value="LacI/GalR-like_sensor"/>
</dbReference>
<dbReference type="GO" id="GO:0000976">
    <property type="term" value="F:transcription cis-regulatory region binding"/>
    <property type="evidence" value="ECO:0007669"/>
    <property type="project" value="TreeGrafter"/>
</dbReference>
<dbReference type="Pfam" id="PF00356">
    <property type="entry name" value="LacI"/>
    <property type="match status" value="1"/>
</dbReference>
<dbReference type="PANTHER" id="PTHR30146:SF153">
    <property type="entry name" value="LACTOSE OPERON REPRESSOR"/>
    <property type="match status" value="1"/>
</dbReference>
<dbReference type="InterPro" id="IPR010982">
    <property type="entry name" value="Lambda_DNA-bd_dom_sf"/>
</dbReference>
<dbReference type="InterPro" id="IPR000843">
    <property type="entry name" value="HTH_LacI"/>
</dbReference>
<dbReference type="SUPFAM" id="SSF53822">
    <property type="entry name" value="Periplasmic binding protein-like I"/>
    <property type="match status" value="1"/>
</dbReference>
<dbReference type="AlphaFoldDB" id="A0A7W8L960"/>
<evidence type="ECO:0000256" key="2">
    <source>
        <dbReference type="ARBA" id="ARBA00023125"/>
    </source>
</evidence>
<dbReference type="Gene3D" id="3.40.50.2300">
    <property type="match status" value="2"/>
</dbReference>
<dbReference type="CDD" id="cd06284">
    <property type="entry name" value="PBP1_LacI-like"/>
    <property type="match status" value="1"/>
</dbReference>
<evidence type="ECO:0000313" key="6">
    <source>
        <dbReference type="Proteomes" id="UP000592820"/>
    </source>
</evidence>
<evidence type="ECO:0000256" key="1">
    <source>
        <dbReference type="ARBA" id="ARBA00023015"/>
    </source>
</evidence>
<reference evidence="5 6" key="1">
    <citation type="submission" date="2020-08" db="EMBL/GenBank/DDBJ databases">
        <title>Genomic Encyclopedia of Type Strains, Phase IV (KMG-V): Genome sequencing to study the core and pangenomes of soil and plant-associated prokaryotes.</title>
        <authorList>
            <person name="Whitman W."/>
        </authorList>
    </citation>
    <scope>NUCLEOTIDE SEQUENCE [LARGE SCALE GENOMIC DNA]</scope>
    <source>
        <strain evidence="5 6">JPY162</strain>
    </source>
</reference>
<sequence length="360" mass="38473">MAPAIYVCIRLLMGNAYREKIFPAVLQLLPMRSKPSIEAVAREAGVSIATVSRVLNGTKPVSAATRERVEAAVSALDYRVNPFGRSLSTGQSRILLMLMPDFANPYYAEIVRGAAAVSRQAGYTLLPADLEAWTGTADASLPTLLGSLSDGVINLVPMSDQAARREAANGKPWVNCSEFMPGSDVPYVSIDHRQAATDAVQYLINKGHRRIGFITSDERFLYARQRREGYDAALLRAGLAPAPELVCVTGDNSYAAGSQAAASLLAVVDPPSAVFAVSDTLAIGAIKCFSKAGRRVPHDVAVMGFDDVPIADIFEPGLTTVAQPMVELGAAAAEMLLALLDGRRPAPRILQHRLVLRESV</sequence>
<dbReference type="Gene3D" id="1.10.260.40">
    <property type="entry name" value="lambda repressor-like DNA-binding domains"/>
    <property type="match status" value="1"/>
</dbReference>
<dbReference type="InterPro" id="IPR028082">
    <property type="entry name" value="Peripla_BP_I"/>
</dbReference>
<dbReference type="EMBL" id="JACHDE010000010">
    <property type="protein sequence ID" value="MBB5402800.1"/>
    <property type="molecule type" value="Genomic_DNA"/>
</dbReference>
<dbReference type="GO" id="GO:0003700">
    <property type="term" value="F:DNA-binding transcription factor activity"/>
    <property type="evidence" value="ECO:0007669"/>
    <property type="project" value="TreeGrafter"/>
</dbReference>
<dbReference type="Proteomes" id="UP000592820">
    <property type="component" value="Unassembled WGS sequence"/>
</dbReference>
<gene>
    <name evidence="5" type="ORF">HDG41_004886</name>
</gene>
<dbReference type="PANTHER" id="PTHR30146">
    <property type="entry name" value="LACI-RELATED TRANSCRIPTIONAL REPRESSOR"/>
    <property type="match status" value="1"/>
</dbReference>
<accession>A0A7W8L960</accession>
<keyword evidence="2 5" id="KW-0238">DNA-binding</keyword>
<comment type="caution">
    <text evidence="5">The sequence shown here is derived from an EMBL/GenBank/DDBJ whole genome shotgun (WGS) entry which is preliminary data.</text>
</comment>
<evidence type="ECO:0000313" key="5">
    <source>
        <dbReference type="EMBL" id="MBB5402800.1"/>
    </source>
</evidence>
<evidence type="ECO:0000259" key="4">
    <source>
        <dbReference type="PROSITE" id="PS50932"/>
    </source>
</evidence>
<dbReference type="Pfam" id="PF13377">
    <property type="entry name" value="Peripla_BP_3"/>
    <property type="match status" value="1"/>
</dbReference>
<dbReference type="PROSITE" id="PS50932">
    <property type="entry name" value="HTH_LACI_2"/>
    <property type="match status" value="1"/>
</dbReference>
<dbReference type="CDD" id="cd01392">
    <property type="entry name" value="HTH_LacI"/>
    <property type="match status" value="1"/>
</dbReference>
<keyword evidence="1" id="KW-0805">Transcription regulation</keyword>
<dbReference type="SUPFAM" id="SSF47413">
    <property type="entry name" value="lambda repressor-like DNA-binding domains"/>
    <property type="match status" value="1"/>
</dbReference>
<protein>
    <submittedName>
        <fullName evidence="5">DNA-binding LacI/PurR family transcriptional regulator</fullName>
    </submittedName>
</protein>
<proteinExistence type="predicted"/>
<keyword evidence="3" id="KW-0804">Transcription</keyword>
<evidence type="ECO:0000256" key="3">
    <source>
        <dbReference type="ARBA" id="ARBA00023163"/>
    </source>
</evidence>
<organism evidence="5 6">
    <name type="scientific">Paraburkholderia youngii</name>
    <dbReference type="NCBI Taxonomy" id="2782701"/>
    <lineage>
        <taxon>Bacteria</taxon>
        <taxon>Pseudomonadati</taxon>
        <taxon>Pseudomonadota</taxon>
        <taxon>Betaproteobacteria</taxon>
        <taxon>Burkholderiales</taxon>
        <taxon>Burkholderiaceae</taxon>
        <taxon>Paraburkholderia</taxon>
    </lineage>
</organism>
<name>A0A7W8L960_9BURK</name>